<dbReference type="InterPro" id="IPR052035">
    <property type="entry name" value="ZnF_BED_domain_contain"/>
</dbReference>
<dbReference type="SUPFAM" id="SSF57667">
    <property type="entry name" value="beta-beta-alpha zinc fingers"/>
    <property type="match status" value="1"/>
</dbReference>
<dbReference type="PANTHER" id="PTHR46481:SF10">
    <property type="entry name" value="ZINC FINGER BED DOMAIN-CONTAINING PROTEIN 39"/>
    <property type="match status" value="1"/>
</dbReference>
<evidence type="ECO:0000256" key="5">
    <source>
        <dbReference type="ARBA" id="ARBA00023015"/>
    </source>
</evidence>
<dbReference type="PANTHER" id="PTHR46481">
    <property type="entry name" value="ZINC FINGER BED DOMAIN-CONTAINING PROTEIN 4"/>
    <property type="match status" value="1"/>
</dbReference>
<accession>A0ABM4C8R5</accession>
<keyword evidence="7" id="KW-0539">Nucleus</keyword>
<dbReference type="GeneID" id="136082534"/>
<dbReference type="Proteomes" id="UP001652625">
    <property type="component" value="Chromosome 07"/>
</dbReference>
<evidence type="ECO:0000256" key="1">
    <source>
        <dbReference type="ARBA" id="ARBA00004123"/>
    </source>
</evidence>
<dbReference type="InterPro" id="IPR003656">
    <property type="entry name" value="Znf_BED"/>
</dbReference>
<evidence type="ECO:0000256" key="3">
    <source>
        <dbReference type="ARBA" id="ARBA00022771"/>
    </source>
</evidence>
<evidence type="ECO:0000256" key="4">
    <source>
        <dbReference type="ARBA" id="ARBA00022833"/>
    </source>
</evidence>
<evidence type="ECO:0000256" key="8">
    <source>
        <dbReference type="PROSITE-ProRule" id="PRU00027"/>
    </source>
</evidence>
<dbReference type="InterPro" id="IPR012337">
    <property type="entry name" value="RNaseH-like_sf"/>
</dbReference>
<dbReference type="InterPro" id="IPR036236">
    <property type="entry name" value="Znf_C2H2_sf"/>
</dbReference>
<protein>
    <submittedName>
        <fullName evidence="11">E3 SUMO-protein ligase ZBED1-like</fullName>
    </submittedName>
</protein>
<gene>
    <name evidence="11" type="primary">LOC136082534</name>
</gene>
<keyword evidence="10" id="KW-1185">Reference proteome</keyword>
<feature type="domain" description="BED-type" evidence="9">
    <location>
        <begin position="26"/>
        <end position="76"/>
    </location>
</feature>
<evidence type="ECO:0000313" key="10">
    <source>
        <dbReference type="Proteomes" id="UP001652625"/>
    </source>
</evidence>
<sequence length="342" mass="39515">MGFNLTHIVHIEKKYSCLISMIKNINNKKKTWRYFQKTSDGAECKACKKSLKTKDGNTSGLHRHLEKKHSQNYVEYSEKTDDSLLPPPKKKQRTMVEMLETKSKYDKDSSIQKQFDSAMLDYFCPDLASFSAVEGRGFKKLFDIANPKLSLHHRTTYSRKFSIRSREVQAGMKSIIMEITSNLKSAAFTSDLWTSRAQDSYISWTFHAIDENWRLHHWTSHVQQFPGRYTGILIEEKLDSFLEELNLLVDLPIYCVNNQVRNMKLAVKLSKRLNQYLCNNHILQCAVRDSFGMTAGMDDALQTCKDLAYLTHQSTVAAELLESKSDAQGINFRQLRQSVDTR</sequence>
<dbReference type="PROSITE" id="PS50808">
    <property type="entry name" value="ZF_BED"/>
    <property type="match status" value="1"/>
</dbReference>
<comment type="subcellular location">
    <subcellularLocation>
        <location evidence="1">Nucleus</location>
    </subcellularLocation>
</comment>
<dbReference type="RefSeq" id="XP_065658014.1">
    <property type="nucleotide sequence ID" value="XM_065801942.1"/>
</dbReference>
<dbReference type="SUPFAM" id="SSF53098">
    <property type="entry name" value="Ribonuclease H-like"/>
    <property type="match status" value="1"/>
</dbReference>
<name>A0ABM4C8R5_HYDVU</name>
<evidence type="ECO:0000256" key="7">
    <source>
        <dbReference type="ARBA" id="ARBA00023242"/>
    </source>
</evidence>
<keyword evidence="5" id="KW-0805">Transcription regulation</keyword>
<reference evidence="11" key="1">
    <citation type="submission" date="2025-08" db="UniProtKB">
        <authorList>
            <consortium name="RefSeq"/>
        </authorList>
    </citation>
    <scope>IDENTIFICATION</scope>
</reference>
<keyword evidence="2" id="KW-0479">Metal-binding</keyword>
<dbReference type="SMART" id="SM00614">
    <property type="entry name" value="ZnF_BED"/>
    <property type="match status" value="1"/>
</dbReference>
<dbReference type="SUPFAM" id="SSF140996">
    <property type="entry name" value="Hermes dimerisation domain"/>
    <property type="match status" value="1"/>
</dbReference>
<keyword evidence="6" id="KW-0804">Transcription</keyword>
<evidence type="ECO:0000256" key="2">
    <source>
        <dbReference type="ARBA" id="ARBA00022723"/>
    </source>
</evidence>
<proteinExistence type="predicted"/>
<keyword evidence="3 8" id="KW-0863">Zinc-finger</keyword>
<evidence type="ECO:0000313" key="11">
    <source>
        <dbReference type="RefSeq" id="XP_065658014.1"/>
    </source>
</evidence>
<dbReference type="Pfam" id="PF02892">
    <property type="entry name" value="zf-BED"/>
    <property type="match status" value="1"/>
</dbReference>
<keyword evidence="4" id="KW-0862">Zinc</keyword>
<evidence type="ECO:0000256" key="6">
    <source>
        <dbReference type="ARBA" id="ARBA00023163"/>
    </source>
</evidence>
<organism evidence="10 11">
    <name type="scientific">Hydra vulgaris</name>
    <name type="common">Hydra</name>
    <name type="synonym">Hydra attenuata</name>
    <dbReference type="NCBI Taxonomy" id="6087"/>
    <lineage>
        <taxon>Eukaryota</taxon>
        <taxon>Metazoa</taxon>
        <taxon>Cnidaria</taxon>
        <taxon>Hydrozoa</taxon>
        <taxon>Hydroidolina</taxon>
        <taxon>Anthoathecata</taxon>
        <taxon>Aplanulata</taxon>
        <taxon>Hydridae</taxon>
        <taxon>Hydra</taxon>
    </lineage>
</organism>
<evidence type="ECO:0000259" key="9">
    <source>
        <dbReference type="PROSITE" id="PS50808"/>
    </source>
</evidence>